<dbReference type="EMBL" id="MN739162">
    <property type="protein sequence ID" value="QHS91601.1"/>
    <property type="molecule type" value="Genomic_DNA"/>
</dbReference>
<keyword evidence="1" id="KW-0472">Membrane</keyword>
<feature type="transmembrane region" description="Helical" evidence="1">
    <location>
        <begin position="6"/>
        <end position="23"/>
    </location>
</feature>
<sequence length="497" mass="54447">MSAKLAGINIVLVIGLAAVYSYGQRSEIMANWPMRRCEPGIVASAGLYQPSDDKRSTAEFTQENFQFCQGKLAAQALDLAATPVKFLQEQQKNIVNTITSNVSAVQGIGATIAKIFNDMMESVRRRFAGTFVEISNSFAHLWNAMGKIMASMTAIFLSLIAVLVTFTTMIQVAMYVIAIIVGILIALMVIFAAFLSPVSWLVFAGISLIGIILGAVIGVVASNGFCVAGDSQIEMKDGSTKRLDSIIVGDELAEGFGTVTATMEFLVPEKDRQPLISIHGVTMSKTHLVQHEGKAIQAGNHPNGIYATSRKTLYNLNTTSRKIPVRSLLGQLVLWDWEEIPEDDEAQIDQWKRWAFAALNPKLSYTDQNPENVEAAIHGSLLVEKDGQLVPISLILPGNVIRCSSGYTTVCGSVKLLIEKGTSVYDGMTEGAWFMDKGGRWISPKFKGEQIILQEDIIMYHLFTEAGDFQLQDCFVRDFSEVGLDVLPQSYDFVCGR</sequence>
<feature type="transmembrane region" description="Helical" evidence="1">
    <location>
        <begin position="172"/>
        <end position="194"/>
    </location>
</feature>
<name>A0A6C0BIN2_9ZZZZ</name>
<feature type="transmembrane region" description="Helical" evidence="1">
    <location>
        <begin position="201"/>
        <end position="221"/>
    </location>
</feature>
<keyword evidence="1" id="KW-1133">Transmembrane helix</keyword>
<feature type="transmembrane region" description="Helical" evidence="1">
    <location>
        <begin position="148"/>
        <end position="166"/>
    </location>
</feature>
<keyword evidence="1" id="KW-0812">Transmembrane</keyword>
<dbReference type="AlphaFoldDB" id="A0A6C0BIN2"/>
<proteinExistence type="predicted"/>
<organism evidence="2">
    <name type="scientific">viral metagenome</name>
    <dbReference type="NCBI Taxonomy" id="1070528"/>
    <lineage>
        <taxon>unclassified sequences</taxon>
        <taxon>metagenomes</taxon>
        <taxon>organismal metagenomes</taxon>
    </lineage>
</organism>
<accession>A0A6C0BIN2</accession>
<evidence type="ECO:0000313" key="2">
    <source>
        <dbReference type="EMBL" id="QHS91601.1"/>
    </source>
</evidence>
<evidence type="ECO:0000256" key="1">
    <source>
        <dbReference type="SAM" id="Phobius"/>
    </source>
</evidence>
<protein>
    <submittedName>
        <fullName evidence="2">Uncharacterized protein</fullName>
    </submittedName>
</protein>
<reference evidence="2" key="1">
    <citation type="journal article" date="2020" name="Nature">
        <title>Giant virus diversity and host interactions through global metagenomics.</title>
        <authorList>
            <person name="Schulz F."/>
            <person name="Roux S."/>
            <person name="Paez-Espino D."/>
            <person name="Jungbluth S."/>
            <person name="Walsh D.A."/>
            <person name="Denef V.J."/>
            <person name="McMahon K.D."/>
            <person name="Konstantinidis K.T."/>
            <person name="Eloe-Fadrosh E.A."/>
            <person name="Kyrpides N.C."/>
            <person name="Woyke T."/>
        </authorList>
    </citation>
    <scope>NUCLEOTIDE SEQUENCE</scope>
    <source>
        <strain evidence="2">GVMAG-M-3300013006-15</strain>
    </source>
</reference>